<reference evidence="4 5" key="1">
    <citation type="submission" date="2020-10" db="EMBL/GenBank/DDBJ databases">
        <title>Identification of Nocardia species via Next-generation sequencing and recognition of intraspecies genetic diversity.</title>
        <authorList>
            <person name="Li P."/>
            <person name="Li P."/>
            <person name="Lu B."/>
        </authorList>
    </citation>
    <scope>NUCLEOTIDE SEQUENCE [LARGE SCALE GENOMIC DNA]</scope>
    <source>
        <strain evidence="4 5">BJ06-0157</strain>
    </source>
</reference>
<feature type="domain" description="Ketoreductase" evidence="3">
    <location>
        <begin position="7"/>
        <end position="187"/>
    </location>
</feature>
<dbReference type="Gene3D" id="3.40.50.720">
    <property type="entry name" value="NAD(P)-binding Rossmann-like Domain"/>
    <property type="match status" value="1"/>
</dbReference>
<accession>A0ABS0CY57</accession>
<comment type="similarity">
    <text evidence="1">Belongs to the short-chain dehydrogenases/reductases (SDR) family.</text>
</comment>
<evidence type="ECO:0000256" key="2">
    <source>
        <dbReference type="ARBA" id="ARBA00023002"/>
    </source>
</evidence>
<organism evidence="4 5">
    <name type="scientific">Nocardia amamiensis</name>
    <dbReference type="NCBI Taxonomy" id="404578"/>
    <lineage>
        <taxon>Bacteria</taxon>
        <taxon>Bacillati</taxon>
        <taxon>Actinomycetota</taxon>
        <taxon>Actinomycetes</taxon>
        <taxon>Mycobacteriales</taxon>
        <taxon>Nocardiaceae</taxon>
        <taxon>Nocardia</taxon>
    </lineage>
</organism>
<dbReference type="InterPro" id="IPR002347">
    <property type="entry name" value="SDR_fam"/>
</dbReference>
<dbReference type="InterPro" id="IPR020904">
    <property type="entry name" value="Sc_DH/Rdtase_CS"/>
</dbReference>
<dbReference type="InterPro" id="IPR036291">
    <property type="entry name" value="NAD(P)-bd_dom_sf"/>
</dbReference>
<keyword evidence="5" id="KW-1185">Reference proteome</keyword>
<keyword evidence="2" id="KW-0560">Oxidoreductase</keyword>
<dbReference type="Proteomes" id="UP000702209">
    <property type="component" value="Unassembled WGS sequence"/>
</dbReference>
<dbReference type="SMART" id="SM00822">
    <property type="entry name" value="PKS_KR"/>
    <property type="match status" value="1"/>
</dbReference>
<dbReference type="PROSITE" id="PS00061">
    <property type="entry name" value="ADH_SHORT"/>
    <property type="match status" value="1"/>
</dbReference>
<protein>
    <submittedName>
        <fullName evidence="4">SDR family oxidoreductase</fullName>
    </submittedName>
</protein>
<dbReference type="InterPro" id="IPR057326">
    <property type="entry name" value="KR_dom"/>
</dbReference>
<name>A0ABS0CY57_9NOCA</name>
<evidence type="ECO:0000313" key="5">
    <source>
        <dbReference type="Proteomes" id="UP000702209"/>
    </source>
</evidence>
<comment type="caution">
    <text evidence="4">The sequence shown here is derived from an EMBL/GenBank/DDBJ whole genome shotgun (WGS) entry which is preliminary data.</text>
</comment>
<proteinExistence type="inferred from homology"/>
<dbReference type="PRINTS" id="PR00080">
    <property type="entry name" value="SDRFAMILY"/>
</dbReference>
<sequence length="250" mass="25544">MTELEGRSAVVTGGARGIGAAVVAALAKEHISVVIGDLLEPEGTALADSLGAGALFRRLDVTDEAGWRAVLDDAEAEFGPLAVLINNAGIVDFGGIESESPAMFRHVVDVNLYGAWLGMHLAAPRLRAAGGGVIVNISSTAGLIGYAGVGGYVASKWGLRGLTKAAALELGPANVRVCSIHPGPIHTPMTEQMDESVAAAQPLARFGEPEEVAAMVRFLVTEATYSTGSEFVLDGGATAGQVVGLPGETR</sequence>
<evidence type="ECO:0000313" key="4">
    <source>
        <dbReference type="EMBL" id="MBF6301538.1"/>
    </source>
</evidence>
<dbReference type="SUPFAM" id="SSF51735">
    <property type="entry name" value="NAD(P)-binding Rossmann-fold domains"/>
    <property type="match status" value="1"/>
</dbReference>
<dbReference type="Pfam" id="PF13561">
    <property type="entry name" value="adh_short_C2"/>
    <property type="match status" value="1"/>
</dbReference>
<dbReference type="PANTHER" id="PTHR42760">
    <property type="entry name" value="SHORT-CHAIN DEHYDROGENASES/REDUCTASES FAMILY MEMBER"/>
    <property type="match status" value="1"/>
</dbReference>
<dbReference type="PANTHER" id="PTHR42760:SF133">
    <property type="entry name" value="3-OXOACYL-[ACYL-CARRIER-PROTEIN] REDUCTASE"/>
    <property type="match status" value="1"/>
</dbReference>
<evidence type="ECO:0000256" key="1">
    <source>
        <dbReference type="ARBA" id="ARBA00006484"/>
    </source>
</evidence>
<dbReference type="EMBL" id="JADLQX010000028">
    <property type="protein sequence ID" value="MBF6301538.1"/>
    <property type="molecule type" value="Genomic_DNA"/>
</dbReference>
<dbReference type="PRINTS" id="PR00081">
    <property type="entry name" value="GDHRDH"/>
</dbReference>
<dbReference type="RefSeq" id="WP_195132750.1">
    <property type="nucleotide sequence ID" value="NZ_JADLQX010000028.1"/>
</dbReference>
<gene>
    <name evidence="4" type="ORF">IU459_28960</name>
</gene>
<evidence type="ECO:0000259" key="3">
    <source>
        <dbReference type="SMART" id="SM00822"/>
    </source>
</evidence>